<comment type="subcellular location">
    <subcellularLocation>
        <location evidence="1">Cell membrane</location>
        <topology evidence="1">Single-pass type I membrane protein</topology>
    </subcellularLocation>
</comment>
<keyword evidence="3 12" id="KW-0812">Transmembrane</keyword>
<evidence type="ECO:0000256" key="10">
    <source>
        <dbReference type="ARBA" id="ARBA00023319"/>
    </source>
</evidence>
<evidence type="ECO:0000256" key="7">
    <source>
        <dbReference type="ARBA" id="ARBA00023157"/>
    </source>
</evidence>
<keyword evidence="7" id="KW-1015">Disulfide bond</keyword>
<keyword evidence="4" id="KW-0732">Signal</keyword>
<dbReference type="Proteomes" id="UP000606274">
    <property type="component" value="Unassembled WGS sequence"/>
</dbReference>
<evidence type="ECO:0000256" key="4">
    <source>
        <dbReference type="ARBA" id="ARBA00022729"/>
    </source>
</evidence>
<reference evidence="14" key="1">
    <citation type="submission" date="2020-08" db="EMBL/GenBank/DDBJ databases">
        <title>Chromosome-level assembly of Southern catfish (Silurus meridionalis) provides insights into visual adaptation to the nocturnal and benthic lifestyles.</title>
        <authorList>
            <person name="Zhang Y."/>
            <person name="Wang D."/>
            <person name="Peng Z."/>
        </authorList>
    </citation>
    <scope>NUCLEOTIDE SEQUENCE</scope>
    <source>
        <strain evidence="14">SWU-2019-XX</strain>
        <tissue evidence="14">Muscle</tissue>
    </source>
</reference>
<dbReference type="InterPro" id="IPR007110">
    <property type="entry name" value="Ig-like_dom"/>
</dbReference>
<feature type="compositionally biased region" description="Basic and acidic residues" evidence="11">
    <location>
        <begin position="164"/>
        <end position="178"/>
    </location>
</feature>
<evidence type="ECO:0000256" key="3">
    <source>
        <dbReference type="ARBA" id="ARBA00022692"/>
    </source>
</evidence>
<dbReference type="GO" id="GO:0031295">
    <property type="term" value="P:T cell costimulation"/>
    <property type="evidence" value="ECO:0007669"/>
    <property type="project" value="TreeGrafter"/>
</dbReference>
<keyword evidence="9" id="KW-0325">Glycoprotein</keyword>
<dbReference type="Gene3D" id="2.60.40.10">
    <property type="entry name" value="Immunoglobulins"/>
    <property type="match status" value="1"/>
</dbReference>
<dbReference type="PROSITE" id="PS50835">
    <property type="entry name" value="IG_LIKE"/>
    <property type="match status" value="1"/>
</dbReference>
<dbReference type="GO" id="GO:0009897">
    <property type="term" value="C:external side of plasma membrane"/>
    <property type="evidence" value="ECO:0007669"/>
    <property type="project" value="TreeGrafter"/>
</dbReference>
<evidence type="ECO:0000256" key="11">
    <source>
        <dbReference type="SAM" id="MobiDB-lite"/>
    </source>
</evidence>
<gene>
    <name evidence="14" type="ORF">HF521_001799</name>
</gene>
<sequence>MHNSDTVWLCVSVELKNRLRRKQKSTHTEDTMDTRSSFSSICMLWISVCVGLHSGESVISVSGDLGSTAVLPCELKSVGTETHIRWRRVNAILFERAGEEAAQGEGYEDHVDVPVEDLRKGNCSLVLHNLTLNDEGLYTSYQIVRRNKKNAHVKTEVKEISRVSLSVREKPPEEKSDEVSSPTDAAGMVRPHPLIMVFITALISCFLVLLF</sequence>
<dbReference type="SUPFAM" id="SSF48726">
    <property type="entry name" value="Immunoglobulin"/>
    <property type="match status" value="1"/>
</dbReference>
<evidence type="ECO:0000256" key="8">
    <source>
        <dbReference type="ARBA" id="ARBA00023170"/>
    </source>
</evidence>
<dbReference type="PANTHER" id="PTHR25466:SF11">
    <property type="entry name" value="GALECTIN 17-RELATED"/>
    <property type="match status" value="1"/>
</dbReference>
<dbReference type="GO" id="GO:0006955">
    <property type="term" value="P:immune response"/>
    <property type="evidence" value="ECO:0007669"/>
    <property type="project" value="TreeGrafter"/>
</dbReference>
<dbReference type="GO" id="GO:0071222">
    <property type="term" value="P:cellular response to lipopolysaccharide"/>
    <property type="evidence" value="ECO:0007669"/>
    <property type="project" value="TreeGrafter"/>
</dbReference>
<feature type="region of interest" description="Disordered" evidence="11">
    <location>
        <begin position="164"/>
        <end position="185"/>
    </location>
</feature>
<evidence type="ECO:0000256" key="2">
    <source>
        <dbReference type="ARBA" id="ARBA00022475"/>
    </source>
</evidence>
<accession>A0A8T0B769</accession>
<proteinExistence type="predicted"/>
<protein>
    <recommendedName>
        <fullName evidence="13">Ig-like domain-containing protein</fullName>
    </recommendedName>
</protein>
<evidence type="ECO:0000256" key="1">
    <source>
        <dbReference type="ARBA" id="ARBA00004251"/>
    </source>
</evidence>
<dbReference type="InterPro" id="IPR013106">
    <property type="entry name" value="Ig_V-set"/>
</dbReference>
<dbReference type="PANTHER" id="PTHR25466">
    <property type="entry name" value="T-LYMPHOCYTE ACTIVATION ANTIGEN"/>
    <property type="match status" value="1"/>
</dbReference>
<evidence type="ECO:0000259" key="13">
    <source>
        <dbReference type="PROSITE" id="PS50835"/>
    </source>
</evidence>
<organism evidence="14 15">
    <name type="scientific">Silurus meridionalis</name>
    <name type="common">Southern catfish</name>
    <name type="synonym">Silurus soldatovi meridionalis</name>
    <dbReference type="NCBI Taxonomy" id="175797"/>
    <lineage>
        <taxon>Eukaryota</taxon>
        <taxon>Metazoa</taxon>
        <taxon>Chordata</taxon>
        <taxon>Craniata</taxon>
        <taxon>Vertebrata</taxon>
        <taxon>Euteleostomi</taxon>
        <taxon>Actinopterygii</taxon>
        <taxon>Neopterygii</taxon>
        <taxon>Teleostei</taxon>
        <taxon>Ostariophysi</taxon>
        <taxon>Siluriformes</taxon>
        <taxon>Siluridae</taxon>
        <taxon>Silurus</taxon>
    </lineage>
</organism>
<feature type="transmembrane region" description="Helical" evidence="12">
    <location>
        <begin position="192"/>
        <end position="210"/>
    </location>
</feature>
<keyword evidence="5 12" id="KW-1133">Transmembrane helix</keyword>
<dbReference type="GO" id="GO:0042102">
    <property type="term" value="P:positive regulation of T cell proliferation"/>
    <property type="evidence" value="ECO:0007669"/>
    <property type="project" value="TreeGrafter"/>
</dbReference>
<keyword evidence="2" id="KW-1003">Cell membrane</keyword>
<keyword evidence="10" id="KW-0393">Immunoglobulin domain</keyword>
<keyword evidence="8" id="KW-0675">Receptor</keyword>
<keyword evidence="6 12" id="KW-0472">Membrane</keyword>
<comment type="caution">
    <text evidence="14">The sequence shown here is derived from an EMBL/GenBank/DDBJ whole genome shotgun (WGS) entry which is preliminary data.</text>
</comment>
<dbReference type="Pfam" id="PF07686">
    <property type="entry name" value="V-set"/>
    <property type="match status" value="1"/>
</dbReference>
<evidence type="ECO:0000256" key="9">
    <source>
        <dbReference type="ARBA" id="ARBA00023180"/>
    </source>
</evidence>
<dbReference type="InterPro" id="IPR013783">
    <property type="entry name" value="Ig-like_fold"/>
</dbReference>
<name>A0A8T0B769_SILME</name>
<evidence type="ECO:0000313" key="15">
    <source>
        <dbReference type="Proteomes" id="UP000606274"/>
    </source>
</evidence>
<keyword evidence="15" id="KW-1185">Reference proteome</keyword>
<dbReference type="EMBL" id="JABFDY010000010">
    <property type="protein sequence ID" value="KAF7702516.1"/>
    <property type="molecule type" value="Genomic_DNA"/>
</dbReference>
<feature type="domain" description="Ig-like" evidence="13">
    <location>
        <begin position="66"/>
        <end position="139"/>
    </location>
</feature>
<evidence type="ECO:0000256" key="5">
    <source>
        <dbReference type="ARBA" id="ARBA00022989"/>
    </source>
</evidence>
<dbReference type="InterPro" id="IPR036179">
    <property type="entry name" value="Ig-like_dom_sf"/>
</dbReference>
<dbReference type="InterPro" id="IPR051713">
    <property type="entry name" value="T-cell_Activation_Regulation"/>
</dbReference>
<dbReference type="GO" id="GO:0007166">
    <property type="term" value="P:cell surface receptor signaling pathway"/>
    <property type="evidence" value="ECO:0007669"/>
    <property type="project" value="TreeGrafter"/>
</dbReference>
<dbReference type="AlphaFoldDB" id="A0A8T0B769"/>
<dbReference type="GO" id="GO:0042130">
    <property type="term" value="P:negative regulation of T cell proliferation"/>
    <property type="evidence" value="ECO:0007669"/>
    <property type="project" value="TreeGrafter"/>
</dbReference>
<evidence type="ECO:0000256" key="6">
    <source>
        <dbReference type="ARBA" id="ARBA00023136"/>
    </source>
</evidence>
<evidence type="ECO:0000256" key="12">
    <source>
        <dbReference type="SAM" id="Phobius"/>
    </source>
</evidence>
<evidence type="ECO:0000313" key="14">
    <source>
        <dbReference type="EMBL" id="KAF7702516.1"/>
    </source>
</evidence>